<keyword evidence="2" id="KW-1185">Reference proteome</keyword>
<protein>
    <submittedName>
        <fullName evidence="1">Uncharacterized protein</fullName>
    </submittedName>
</protein>
<dbReference type="Proteomes" id="UP000299102">
    <property type="component" value="Unassembled WGS sequence"/>
</dbReference>
<evidence type="ECO:0000313" key="2">
    <source>
        <dbReference type="Proteomes" id="UP000299102"/>
    </source>
</evidence>
<gene>
    <name evidence="1" type="ORF">EVAR_87174_1</name>
</gene>
<accession>A0A4C1VV42</accession>
<reference evidence="1 2" key="1">
    <citation type="journal article" date="2019" name="Commun. Biol.">
        <title>The bagworm genome reveals a unique fibroin gene that provides high tensile strength.</title>
        <authorList>
            <person name="Kono N."/>
            <person name="Nakamura H."/>
            <person name="Ohtoshi R."/>
            <person name="Tomita M."/>
            <person name="Numata K."/>
            <person name="Arakawa K."/>
        </authorList>
    </citation>
    <scope>NUCLEOTIDE SEQUENCE [LARGE SCALE GENOMIC DNA]</scope>
</reference>
<comment type="caution">
    <text evidence="1">The sequence shown here is derived from an EMBL/GenBank/DDBJ whole genome shotgun (WGS) entry which is preliminary data.</text>
</comment>
<dbReference type="OrthoDB" id="10576020at2759"/>
<dbReference type="AlphaFoldDB" id="A0A4C1VV42"/>
<evidence type="ECO:0000313" key="1">
    <source>
        <dbReference type="EMBL" id="GBP42623.1"/>
    </source>
</evidence>
<name>A0A4C1VV42_EUMVA</name>
<dbReference type="EMBL" id="BGZK01000421">
    <property type="protein sequence ID" value="GBP42623.1"/>
    <property type="molecule type" value="Genomic_DNA"/>
</dbReference>
<organism evidence="1 2">
    <name type="scientific">Eumeta variegata</name>
    <name type="common">Bagworm moth</name>
    <name type="synonym">Eumeta japonica</name>
    <dbReference type="NCBI Taxonomy" id="151549"/>
    <lineage>
        <taxon>Eukaryota</taxon>
        <taxon>Metazoa</taxon>
        <taxon>Ecdysozoa</taxon>
        <taxon>Arthropoda</taxon>
        <taxon>Hexapoda</taxon>
        <taxon>Insecta</taxon>
        <taxon>Pterygota</taxon>
        <taxon>Neoptera</taxon>
        <taxon>Endopterygota</taxon>
        <taxon>Lepidoptera</taxon>
        <taxon>Glossata</taxon>
        <taxon>Ditrysia</taxon>
        <taxon>Tineoidea</taxon>
        <taxon>Psychidae</taxon>
        <taxon>Oiketicinae</taxon>
        <taxon>Eumeta</taxon>
    </lineage>
</organism>
<sequence length="77" mass="8453">MQRGQLAIPCFVIKSGRSCILDNRINPPASSLPESLVWSSRSSPQLSLVQAMRTNGMRAIDSTRHNILGTLPIVKHV</sequence>
<proteinExistence type="predicted"/>